<dbReference type="OMA" id="NDICKFK"/>
<keyword evidence="1" id="KW-0175">Coiled coil</keyword>
<reference evidence="2" key="1">
    <citation type="submission" date="2021-01" db="EMBL/GenBank/DDBJ databases">
        <authorList>
            <consortium name="Genoscope - CEA"/>
            <person name="William W."/>
        </authorList>
    </citation>
    <scope>NUCLEOTIDE SEQUENCE</scope>
</reference>
<evidence type="ECO:0000313" key="3">
    <source>
        <dbReference type="Proteomes" id="UP000683925"/>
    </source>
</evidence>
<name>A0A8S1VMH6_PAROT</name>
<dbReference type="OrthoDB" id="310630at2759"/>
<dbReference type="Proteomes" id="UP000683925">
    <property type="component" value="Unassembled WGS sequence"/>
</dbReference>
<accession>A0A8S1VMH6</accession>
<dbReference type="AlphaFoldDB" id="A0A8S1VMH6"/>
<protein>
    <submittedName>
        <fullName evidence="2">Uncharacterized protein</fullName>
    </submittedName>
</protein>
<keyword evidence="3" id="KW-1185">Reference proteome</keyword>
<dbReference type="EMBL" id="CAJJDP010000068">
    <property type="protein sequence ID" value="CAD8177435.1"/>
    <property type="molecule type" value="Genomic_DNA"/>
</dbReference>
<sequence>MNILTSQIQQQKPEVLEMVCQIHQLEIIALDLDTSEKGQFQYLCCYCLVDKMNNNKISTIEQTKDRISSLKTQKKENKTKEIQKRLDYFKNILDQIMDFKNTVENTLEKLYSQIKAQIHTVQQEKQLLLEGVQVQQNFQDDVKSLSQFLSSEYQGKQIEFQQDSQFIDEIFKQFELLFNNASYFQTIDAFKDAKQKINEINENFQIELMPQQNKNNYKTPSLNKICPMHNKEIIMIDMDTKKKKVDDRFACVDCISDHPHCQYRTIEKVNQEWNSQKQQQDRVLNDLKLKRKEKQAKLNQQVALIRKNYNQQINEISEKIITEFSTPINQTNDICKFKQTSLQGLTNEELVSNINYLIEYDKENQFQDSKIVYAKSKDLLFVKEIENKLEHLKQHNQLDIQESLNILKEDNRIQGINLLFQQILESTKGNQEQLILKQDLEELLNSSKQIYCQQGLFNQTIHKFQEHLIKINNINNKMKQIPDHINLTFFQKCVQDYTDKFQNDFHQLKKFCDIENLENKLNALQIDYKKLEQEKQQNRLAQRI</sequence>
<evidence type="ECO:0000256" key="1">
    <source>
        <dbReference type="SAM" id="Coils"/>
    </source>
</evidence>
<organism evidence="2 3">
    <name type="scientific">Paramecium octaurelia</name>
    <dbReference type="NCBI Taxonomy" id="43137"/>
    <lineage>
        <taxon>Eukaryota</taxon>
        <taxon>Sar</taxon>
        <taxon>Alveolata</taxon>
        <taxon>Ciliophora</taxon>
        <taxon>Intramacronucleata</taxon>
        <taxon>Oligohymenophorea</taxon>
        <taxon>Peniculida</taxon>
        <taxon>Parameciidae</taxon>
        <taxon>Paramecium</taxon>
    </lineage>
</organism>
<feature type="coiled-coil region" evidence="1">
    <location>
        <begin position="270"/>
        <end position="304"/>
    </location>
</feature>
<proteinExistence type="predicted"/>
<evidence type="ECO:0000313" key="2">
    <source>
        <dbReference type="EMBL" id="CAD8177435.1"/>
    </source>
</evidence>
<comment type="caution">
    <text evidence="2">The sequence shown here is derived from an EMBL/GenBank/DDBJ whole genome shotgun (WGS) entry which is preliminary data.</text>
</comment>
<feature type="coiled-coil region" evidence="1">
    <location>
        <begin position="514"/>
        <end position="541"/>
    </location>
</feature>
<gene>
    <name evidence="2" type="ORF">POCTA_138.1.T0690023</name>
</gene>